<dbReference type="AlphaFoldDB" id="A0A7H0I7Q8"/>
<dbReference type="InterPro" id="IPR007278">
    <property type="entry name" value="DUF397"/>
</dbReference>
<dbReference type="Proteomes" id="UP000516052">
    <property type="component" value="Chromosome"/>
</dbReference>
<accession>A0A7H0I7Q8</accession>
<reference evidence="2 3" key="1">
    <citation type="submission" date="2020-08" db="EMBL/GenBank/DDBJ databases">
        <title>A novel species.</title>
        <authorList>
            <person name="Gao J."/>
        </authorList>
    </citation>
    <scope>NUCLEOTIDE SEQUENCE [LARGE SCALE GENOMIC DNA]</scope>
    <source>
        <strain evidence="2 3">CRXT-G-22</strain>
    </source>
</reference>
<name>A0A7H0I7Q8_9ACTN</name>
<dbReference type="KEGG" id="sroi:IAG44_04690"/>
<evidence type="ECO:0000313" key="2">
    <source>
        <dbReference type="EMBL" id="QNP68824.1"/>
    </source>
</evidence>
<dbReference type="RefSeq" id="WP_187745863.1">
    <property type="nucleotide sequence ID" value="NZ_CP060828.1"/>
</dbReference>
<evidence type="ECO:0000259" key="1">
    <source>
        <dbReference type="Pfam" id="PF04149"/>
    </source>
</evidence>
<proteinExistence type="predicted"/>
<organism evidence="2 3">
    <name type="scientific">Streptomyces roseirectus</name>
    <dbReference type="NCBI Taxonomy" id="2768066"/>
    <lineage>
        <taxon>Bacteria</taxon>
        <taxon>Bacillati</taxon>
        <taxon>Actinomycetota</taxon>
        <taxon>Actinomycetes</taxon>
        <taxon>Kitasatosporales</taxon>
        <taxon>Streptomycetaceae</taxon>
        <taxon>Streptomyces</taxon>
    </lineage>
</organism>
<dbReference type="EMBL" id="CP060828">
    <property type="protein sequence ID" value="QNP68824.1"/>
    <property type="molecule type" value="Genomic_DNA"/>
</dbReference>
<protein>
    <submittedName>
        <fullName evidence="2">DUF397 domain-containing protein</fullName>
    </submittedName>
</protein>
<sequence>MPTPDLSTAVWRKAKMSESAQGCVEVADLGGGLIAVRNSSDPARAAHVYPVGDWEEFLAYLRGERPKSTRIQVAITADAVVLSDCADETVLPHTYTNHEWECFMSGVQNREAQLSAA</sequence>
<feature type="domain" description="DUF397" evidence="1">
    <location>
        <begin position="9"/>
        <end position="62"/>
    </location>
</feature>
<keyword evidence="3" id="KW-1185">Reference proteome</keyword>
<dbReference type="Pfam" id="PF04149">
    <property type="entry name" value="DUF397"/>
    <property type="match status" value="1"/>
</dbReference>
<gene>
    <name evidence="2" type="ORF">IAG44_04690</name>
</gene>
<evidence type="ECO:0000313" key="3">
    <source>
        <dbReference type="Proteomes" id="UP000516052"/>
    </source>
</evidence>